<dbReference type="Proteomes" id="UP000834106">
    <property type="component" value="Chromosome 4"/>
</dbReference>
<feature type="compositionally biased region" description="Basic and acidic residues" evidence="1">
    <location>
        <begin position="43"/>
        <end position="64"/>
    </location>
</feature>
<gene>
    <name evidence="2" type="ORF">FPE_LOCUS7286</name>
</gene>
<proteinExistence type="predicted"/>
<dbReference type="AlphaFoldDB" id="A0AAD1YYI3"/>
<feature type="region of interest" description="Disordered" evidence="1">
    <location>
        <begin position="22"/>
        <end position="64"/>
    </location>
</feature>
<accession>A0AAD1YYI3</accession>
<sequence length="133" mass="15290">MIWLHICFLSWVRRTKKQLIFPGKPSTKKKKKKVLSKLETSPQDDKTLEQSTPSEHHDVHDDVEAERIIRKSTRTAVIVRQAERDAICAALQAMMKVLAREEEVKTRAVLHKAVYSGPQIQYLSTYGTLSLFT</sequence>
<name>A0AAD1YYI3_9LAMI</name>
<feature type="compositionally biased region" description="Basic residues" evidence="1">
    <location>
        <begin position="26"/>
        <end position="35"/>
    </location>
</feature>
<protein>
    <submittedName>
        <fullName evidence="2">Uncharacterized protein</fullName>
    </submittedName>
</protein>
<dbReference type="EMBL" id="OU503039">
    <property type="protein sequence ID" value="CAI9759856.1"/>
    <property type="molecule type" value="Genomic_DNA"/>
</dbReference>
<evidence type="ECO:0000313" key="2">
    <source>
        <dbReference type="EMBL" id="CAI9759856.1"/>
    </source>
</evidence>
<reference evidence="2" key="1">
    <citation type="submission" date="2023-05" db="EMBL/GenBank/DDBJ databases">
        <authorList>
            <person name="Huff M."/>
        </authorList>
    </citation>
    <scope>NUCLEOTIDE SEQUENCE</scope>
</reference>
<keyword evidence="3" id="KW-1185">Reference proteome</keyword>
<evidence type="ECO:0000256" key="1">
    <source>
        <dbReference type="SAM" id="MobiDB-lite"/>
    </source>
</evidence>
<organism evidence="2 3">
    <name type="scientific">Fraxinus pennsylvanica</name>
    <dbReference type="NCBI Taxonomy" id="56036"/>
    <lineage>
        <taxon>Eukaryota</taxon>
        <taxon>Viridiplantae</taxon>
        <taxon>Streptophyta</taxon>
        <taxon>Embryophyta</taxon>
        <taxon>Tracheophyta</taxon>
        <taxon>Spermatophyta</taxon>
        <taxon>Magnoliopsida</taxon>
        <taxon>eudicotyledons</taxon>
        <taxon>Gunneridae</taxon>
        <taxon>Pentapetalae</taxon>
        <taxon>asterids</taxon>
        <taxon>lamiids</taxon>
        <taxon>Lamiales</taxon>
        <taxon>Oleaceae</taxon>
        <taxon>Oleeae</taxon>
        <taxon>Fraxinus</taxon>
    </lineage>
</organism>
<evidence type="ECO:0000313" key="3">
    <source>
        <dbReference type="Proteomes" id="UP000834106"/>
    </source>
</evidence>